<dbReference type="AlphaFoldDB" id="A0ABD0Q2X4"/>
<evidence type="ECO:0000313" key="1">
    <source>
        <dbReference type="EMBL" id="KAL0180623.1"/>
    </source>
</evidence>
<organism evidence="1 2">
    <name type="scientific">Cirrhinus mrigala</name>
    <name type="common">Mrigala</name>
    <dbReference type="NCBI Taxonomy" id="683832"/>
    <lineage>
        <taxon>Eukaryota</taxon>
        <taxon>Metazoa</taxon>
        <taxon>Chordata</taxon>
        <taxon>Craniata</taxon>
        <taxon>Vertebrata</taxon>
        <taxon>Euteleostomi</taxon>
        <taxon>Actinopterygii</taxon>
        <taxon>Neopterygii</taxon>
        <taxon>Teleostei</taxon>
        <taxon>Ostariophysi</taxon>
        <taxon>Cypriniformes</taxon>
        <taxon>Cyprinidae</taxon>
        <taxon>Labeoninae</taxon>
        <taxon>Labeonini</taxon>
        <taxon>Cirrhinus</taxon>
    </lineage>
</organism>
<dbReference type="EMBL" id="JAMKFB020000011">
    <property type="protein sequence ID" value="KAL0180623.1"/>
    <property type="molecule type" value="Genomic_DNA"/>
</dbReference>
<protein>
    <submittedName>
        <fullName evidence="1">Uncharacterized protein</fullName>
    </submittedName>
</protein>
<proteinExistence type="predicted"/>
<gene>
    <name evidence="1" type="ORF">M9458_023029</name>
</gene>
<name>A0ABD0Q2X4_CIRMR</name>
<reference evidence="1 2" key="1">
    <citation type="submission" date="2024-05" db="EMBL/GenBank/DDBJ databases">
        <title>Genome sequencing and assembly of Indian major carp, Cirrhinus mrigala (Hamilton, 1822).</title>
        <authorList>
            <person name="Mohindra V."/>
            <person name="Chowdhury L.M."/>
            <person name="Lal K."/>
            <person name="Jena J.K."/>
        </authorList>
    </citation>
    <scope>NUCLEOTIDE SEQUENCE [LARGE SCALE GENOMIC DNA]</scope>
    <source>
        <strain evidence="1">CM1030</strain>
        <tissue evidence="1">Blood</tissue>
    </source>
</reference>
<feature type="non-terminal residue" evidence="1">
    <location>
        <position position="57"/>
    </location>
</feature>
<comment type="caution">
    <text evidence="1">The sequence shown here is derived from an EMBL/GenBank/DDBJ whole genome shotgun (WGS) entry which is preliminary data.</text>
</comment>
<accession>A0ABD0Q2X4</accession>
<sequence>PSQRRAACESTVWRMWTRPCSSSRSSACIWRTWDHMISSTETTDSRSDSSGPSSSAS</sequence>
<keyword evidence="2" id="KW-1185">Reference proteome</keyword>
<feature type="non-terminal residue" evidence="1">
    <location>
        <position position="1"/>
    </location>
</feature>
<dbReference type="Proteomes" id="UP001529510">
    <property type="component" value="Unassembled WGS sequence"/>
</dbReference>
<evidence type="ECO:0000313" key="2">
    <source>
        <dbReference type="Proteomes" id="UP001529510"/>
    </source>
</evidence>